<dbReference type="AlphaFoldDB" id="A0A0G3H9I5"/>
<evidence type="ECO:0000313" key="2">
    <source>
        <dbReference type="Proteomes" id="UP000035540"/>
    </source>
</evidence>
<dbReference type="InterPro" id="IPR011008">
    <property type="entry name" value="Dimeric_a/b-barrel"/>
</dbReference>
<dbReference type="Proteomes" id="UP000035540">
    <property type="component" value="Chromosome"/>
</dbReference>
<name>A0A0G3H9I5_9CORY</name>
<dbReference type="EMBL" id="CP011545">
    <property type="protein sequence ID" value="AKK08558.1"/>
    <property type="molecule type" value="Genomic_DNA"/>
</dbReference>
<gene>
    <name evidence="1" type="ORF">CTEST_05560</name>
</gene>
<dbReference type="SUPFAM" id="SSF54909">
    <property type="entry name" value="Dimeric alpha+beta barrel"/>
    <property type="match status" value="1"/>
</dbReference>
<accession>A0A0G3H9I5</accession>
<reference evidence="1 2" key="1">
    <citation type="journal article" date="2015" name="Genome Announc.">
        <title>Complete Genome Sequence of the Type Strain Corynebacterium testudinoris DSM 44614, Recovered from Necrotic Lesions in the Mouth of a Tortoise.</title>
        <authorList>
            <person name="Ruckert C."/>
            <person name="Kriete M."/>
            <person name="Jaenicke S."/>
            <person name="Winkler A."/>
            <person name="Tauch A."/>
        </authorList>
    </citation>
    <scope>NUCLEOTIDE SEQUENCE [LARGE SCALE GENOMIC DNA]</scope>
    <source>
        <strain evidence="1 2">DSM 44614</strain>
    </source>
</reference>
<protein>
    <recommendedName>
        <fullName evidence="3">YCII-related domain-containing protein</fullName>
    </recommendedName>
</protein>
<dbReference type="Gene3D" id="3.30.70.1060">
    <property type="entry name" value="Dimeric alpha+beta barrel"/>
    <property type="match status" value="1"/>
</dbReference>
<organism evidence="1 2">
    <name type="scientific">Corynebacterium testudinoris</name>
    <dbReference type="NCBI Taxonomy" id="136857"/>
    <lineage>
        <taxon>Bacteria</taxon>
        <taxon>Bacillati</taxon>
        <taxon>Actinomycetota</taxon>
        <taxon>Actinomycetes</taxon>
        <taxon>Mycobacteriales</taxon>
        <taxon>Corynebacteriaceae</taxon>
        <taxon>Corynebacterium</taxon>
    </lineage>
</organism>
<dbReference type="KEGG" id="cted:CTEST_05560"/>
<keyword evidence="2" id="KW-1185">Reference proteome</keyword>
<dbReference type="RefSeq" id="WP_047252899.1">
    <property type="nucleotide sequence ID" value="NZ_CP011545.1"/>
</dbReference>
<evidence type="ECO:0000313" key="1">
    <source>
        <dbReference type="EMBL" id="AKK08558.1"/>
    </source>
</evidence>
<dbReference type="PATRIC" id="fig|136857.5.peg.1105"/>
<reference evidence="2" key="2">
    <citation type="submission" date="2015-05" db="EMBL/GenBank/DDBJ databases">
        <title>Complete genome sequence of Corynebacterium testudinoris DSM 44614, recovered from necrotic lesions in the mouth of a tortoise.</title>
        <authorList>
            <person name="Ruckert C."/>
            <person name="Albersmeier A."/>
            <person name="Winkler A."/>
            <person name="Tauch A."/>
        </authorList>
    </citation>
    <scope>NUCLEOTIDE SEQUENCE [LARGE SCALE GENOMIC DNA]</scope>
    <source>
        <strain evidence="2">DSM 44614</strain>
    </source>
</reference>
<sequence>MPRYALIKHYRGVPADFPPMSTWTPDDVRAHVDYMERFADKLRASGEFVDSLALSEEAELITAGGSTRAVPASKALVAGWMLIDVPSARRARELAAELAAAPGKDGVPLREWLELRPAYGAPMADDEGETG</sequence>
<proteinExistence type="predicted"/>
<dbReference type="OrthoDB" id="668782at2"/>
<dbReference type="STRING" id="136857.CTEST_05560"/>
<evidence type="ECO:0008006" key="3">
    <source>
        <dbReference type="Google" id="ProtNLM"/>
    </source>
</evidence>